<dbReference type="Gene3D" id="3.40.190.10">
    <property type="entry name" value="Periplasmic binding protein-like II"/>
    <property type="match status" value="1"/>
</dbReference>
<dbReference type="Pfam" id="PF00496">
    <property type="entry name" value="SBP_bac_5"/>
    <property type="match status" value="1"/>
</dbReference>
<sequence length="623" mass="70633">MAGFRWLVAAATLALAIPLSASANAPQHNAGEAGDRKVDRVATVHAIALYDDPALPANFDHLPYANPAAPKGGTLRRAANGSFDSTNPFIIQGTPADGLNQIYDTLMEASADEPFTMYGLLAGGIRLDPDRHWMEVDIRPEARFHDGTPVTAKDVVFSFRLLRDKGSPFYRAYYASVESVSALGERTVRFVFSNNQSRELPLILGQLPVLPEHYWRNRDFTKPTLDKLMGSGPYEIAEVDPGRRIVYRRVDDYWGRDLPLNRGRYNIDRLVYDYFRDQSVALEAFLAGALDMRVESSAKNWATAYDTPAVDDGAIQQVIVPDGQPAGMQGYVFNTRRDKLSDPKVRRALGLVFDFDWINQHLFYGAYQRTESFFQNSEMAAQGLPGKEELKLLSPYRDRLPAAVFDQQLPIPHPQALRPRLREALNLLREAGYDVRDGTLVNLETGQPFTLEFLLYDSQWERITQPFARNLERLGIQSKIRVVDVNQYLDRLRRFQFDMIVGSYPQSANPGNEQRDFWTSEYADVPQSRNLAGVNDPVVDALVDDLIQADSRSTLDTASRALDRVLRWGFYVVPQWNFDGTRVAVWDKFGYPRPFPSYTPDFTVWWVDADRARAITARQRGQE</sequence>
<dbReference type="AlphaFoldDB" id="A0A1Q8SVV0"/>
<dbReference type="PANTHER" id="PTHR30290">
    <property type="entry name" value="PERIPLASMIC BINDING COMPONENT OF ABC TRANSPORTER"/>
    <property type="match status" value="1"/>
</dbReference>
<evidence type="ECO:0000313" key="5">
    <source>
        <dbReference type="Proteomes" id="UP000186878"/>
    </source>
</evidence>
<protein>
    <recommendedName>
        <fullName evidence="3">Solute-binding protein family 5 domain-containing protein</fullName>
    </recommendedName>
</protein>
<organism evidence="4 5">
    <name type="scientific">Salinicola socius</name>
    <dbReference type="NCBI Taxonomy" id="404433"/>
    <lineage>
        <taxon>Bacteria</taxon>
        <taxon>Pseudomonadati</taxon>
        <taxon>Pseudomonadota</taxon>
        <taxon>Gammaproteobacteria</taxon>
        <taxon>Oceanospirillales</taxon>
        <taxon>Halomonadaceae</taxon>
        <taxon>Salinicola</taxon>
    </lineage>
</organism>
<dbReference type="PANTHER" id="PTHR30290:SF64">
    <property type="entry name" value="ABC TRANSPORTER PERIPLASMIC BINDING PROTEIN"/>
    <property type="match status" value="1"/>
</dbReference>
<dbReference type="GO" id="GO:0030288">
    <property type="term" value="C:outer membrane-bounded periplasmic space"/>
    <property type="evidence" value="ECO:0007669"/>
    <property type="project" value="TreeGrafter"/>
</dbReference>
<keyword evidence="5" id="KW-1185">Reference proteome</keyword>
<dbReference type="Gene3D" id="3.10.105.10">
    <property type="entry name" value="Dipeptide-binding Protein, Domain 3"/>
    <property type="match status" value="1"/>
</dbReference>
<dbReference type="SUPFAM" id="SSF53850">
    <property type="entry name" value="Periplasmic binding protein-like II"/>
    <property type="match status" value="1"/>
</dbReference>
<evidence type="ECO:0000259" key="3">
    <source>
        <dbReference type="Pfam" id="PF00496"/>
    </source>
</evidence>
<keyword evidence="1 2" id="KW-0732">Signal</keyword>
<dbReference type="GO" id="GO:1904680">
    <property type="term" value="F:peptide transmembrane transporter activity"/>
    <property type="evidence" value="ECO:0007669"/>
    <property type="project" value="TreeGrafter"/>
</dbReference>
<name>A0A1Q8SVV0_9GAMM</name>
<dbReference type="InterPro" id="IPR030678">
    <property type="entry name" value="Peptide/Ni-bd"/>
</dbReference>
<evidence type="ECO:0000256" key="1">
    <source>
        <dbReference type="ARBA" id="ARBA00022729"/>
    </source>
</evidence>
<dbReference type="CDD" id="cd08497">
    <property type="entry name" value="MbnE-like"/>
    <property type="match status" value="1"/>
</dbReference>
<evidence type="ECO:0000256" key="2">
    <source>
        <dbReference type="SAM" id="SignalP"/>
    </source>
</evidence>
<feature type="domain" description="Solute-binding protein family 5" evidence="3">
    <location>
        <begin position="119"/>
        <end position="520"/>
    </location>
</feature>
<dbReference type="Proteomes" id="UP000186878">
    <property type="component" value="Unassembled WGS sequence"/>
</dbReference>
<dbReference type="GO" id="GO:0042884">
    <property type="term" value="P:microcin transport"/>
    <property type="evidence" value="ECO:0007669"/>
    <property type="project" value="TreeGrafter"/>
</dbReference>
<dbReference type="PIRSF" id="PIRSF002741">
    <property type="entry name" value="MppA"/>
    <property type="match status" value="1"/>
</dbReference>
<evidence type="ECO:0000313" key="4">
    <source>
        <dbReference type="EMBL" id="OLO05564.1"/>
    </source>
</evidence>
<accession>A0A1Q8SVV0</accession>
<dbReference type="GO" id="GO:0015833">
    <property type="term" value="P:peptide transport"/>
    <property type="evidence" value="ECO:0007669"/>
    <property type="project" value="TreeGrafter"/>
</dbReference>
<dbReference type="InterPro" id="IPR000914">
    <property type="entry name" value="SBP_5_dom"/>
</dbReference>
<proteinExistence type="predicted"/>
<dbReference type="GO" id="GO:0043190">
    <property type="term" value="C:ATP-binding cassette (ABC) transporter complex"/>
    <property type="evidence" value="ECO:0007669"/>
    <property type="project" value="InterPro"/>
</dbReference>
<dbReference type="STRING" id="404433.BTW07_03570"/>
<gene>
    <name evidence="4" type="ORF">BTW07_03570</name>
</gene>
<reference evidence="4 5" key="1">
    <citation type="submission" date="2016-12" db="EMBL/GenBank/DDBJ databases">
        <title>Draft genome sequences of strains Salinicola socius SMB35, Salinicola sp. MH3R3-1 and Chromohalobacter sp. SMB17 from the Verkhnekamsk potash mining region of Russia.</title>
        <authorList>
            <person name="Mavrodi D.V."/>
            <person name="Olsson B.E."/>
            <person name="Korsakova E.S."/>
            <person name="Pyankova A."/>
            <person name="Mavrodi O.V."/>
            <person name="Plotnikova E.G."/>
        </authorList>
    </citation>
    <scope>NUCLEOTIDE SEQUENCE [LARGE SCALE GENOMIC DNA]</scope>
    <source>
        <strain evidence="4 5">SMB35</strain>
    </source>
</reference>
<dbReference type="InterPro" id="IPR039424">
    <property type="entry name" value="SBP_5"/>
</dbReference>
<dbReference type="RefSeq" id="WP_075568785.1">
    <property type="nucleotide sequence ID" value="NZ_MSDO01000003.1"/>
</dbReference>
<dbReference type="EMBL" id="MSDO01000003">
    <property type="protein sequence ID" value="OLO05564.1"/>
    <property type="molecule type" value="Genomic_DNA"/>
</dbReference>
<feature type="signal peptide" evidence="2">
    <location>
        <begin position="1"/>
        <end position="23"/>
    </location>
</feature>
<feature type="chain" id="PRO_5012593153" description="Solute-binding protein family 5 domain-containing protein" evidence="2">
    <location>
        <begin position="24"/>
        <end position="623"/>
    </location>
</feature>
<comment type="caution">
    <text evidence="4">The sequence shown here is derived from an EMBL/GenBank/DDBJ whole genome shotgun (WGS) entry which is preliminary data.</text>
</comment>